<dbReference type="RefSeq" id="WP_192565964.1">
    <property type="nucleotide sequence ID" value="NZ_JACZEP010000001.1"/>
</dbReference>
<name>A0ABR9GKE0_9HYPH</name>
<evidence type="ECO:0000313" key="5">
    <source>
        <dbReference type="Proteomes" id="UP000598227"/>
    </source>
</evidence>
<dbReference type="PANTHER" id="PTHR12469">
    <property type="entry name" value="PROTEIN EMI5 HOMOLOG, MITOCHONDRIAL"/>
    <property type="match status" value="1"/>
</dbReference>
<protein>
    <recommendedName>
        <fullName evidence="2">FAD assembly factor SdhE</fullName>
    </recommendedName>
</protein>
<dbReference type="SUPFAM" id="SSF109910">
    <property type="entry name" value="YgfY-like"/>
    <property type="match status" value="1"/>
</dbReference>
<dbReference type="InterPro" id="IPR036714">
    <property type="entry name" value="SDH_sf"/>
</dbReference>
<dbReference type="Gene3D" id="1.10.150.250">
    <property type="entry name" value="Flavinator of succinate dehydrogenase"/>
    <property type="match status" value="1"/>
</dbReference>
<reference evidence="4 5" key="1">
    <citation type="submission" date="2020-09" db="EMBL/GenBank/DDBJ databases">
        <title>Draft Genome Sequence of Aminobacter carboxidus type strain DSM 1086, a soil Gram-negative carboxydobacterium.</title>
        <authorList>
            <person name="Turrini P."/>
            <person name="Tescari M."/>
            <person name="Artuso I."/>
            <person name="Lugli G.A."/>
            <person name="Frangipani E."/>
            <person name="Ventura M."/>
            <person name="Visca P."/>
        </authorList>
    </citation>
    <scope>NUCLEOTIDE SEQUENCE [LARGE SCALE GENOMIC DNA]</scope>
    <source>
        <strain evidence="4 5">DSM 1086</strain>
    </source>
</reference>
<gene>
    <name evidence="4" type="ORF">IHE39_07355</name>
</gene>
<proteinExistence type="inferred from homology"/>
<dbReference type="PANTHER" id="PTHR12469:SF2">
    <property type="entry name" value="SUCCINATE DEHYDROGENASE ASSEMBLY FACTOR 2, MITOCHONDRIAL"/>
    <property type="match status" value="1"/>
</dbReference>
<dbReference type="Pfam" id="PF03937">
    <property type="entry name" value="Sdh5"/>
    <property type="match status" value="1"/>
</dbReference>
<dbReference type="Proteomes" id="UP000598227">
    <property type="component" value="Unassembled WGS sequence"/>
</dbReference>
<dbReference type="EMBL" id="JACZEP010000001">
    <property type="protein sequence ID" value="MBE1204098.1"/>
    <property type="molecule type" value="Genomic_DNA"/>
</dbReference>
<comment type="similarity">
    <text evidence="1">Belongs to the SdhE FAD assembly factor family.</text>
</comment>
<evidence type="ECO:0000256" key="1">
    <source>
        <dbReference type="ARBA" id="ARBA00008571"/>
    </source>
</evidence>
<keyword evidence="5" id="KW-1185">Reference proteome</keyword>
<comment type="caution">
    <text evidence="4">The sequence shown here is derived from an EMBL/GenBank/DDBJ whole genome shotgun (WGS) entry which is preliminary data.</text>
</comment>
<evidence type="ECO:0000256" key="3">
    <source>
        <dbReference type="ARBA" id="ARBA00023186"/>
    </source>
</evidence>
<evidence type="ECO:0000256" key="2">
    <source>
        <dbReference type="ARBA" id="ARBA00019418"/>
    </source>
</evidence>
<evidence type="ECO:0000313" key="4">
    <source>
        <dbReference type="EMBL" id="MBE1204098.1"/>
    </source>
</evidence>
<keyword evidence="3" id="KW-0143">Chaperone</keyword>
<dbReference type="InterPro" id="IPR005631">
    <property type="entry name" value="SDH"/>
</dbReference>
<sequence>MTGSTRSSEGLDTRRRKLLFRSWHRGMREMDLILGSFADANIDKLSDEQLDHYEVLLDITDKELLSWIIGENPVPAEVDHDVYRQIVASRGAFTA</sequence>
<accession>A0ABR9GKE0</accession>
<organism evidence="4 5">
    <name type="scientific">Aminobacter carboxidus</name>
    <dbReference type="NCBI Taxonomy" id="376165"/>
    <lineage>
        <taxon>Bacteria</taxon>
        <taxon>Pseudomonadati</taxon>
        <taxon>Pseudomonadota</taxon>
        <taxon>Alphaproteobacteria</taxon>
        <taxon>Hyphomicrobiales</taxon>
        <taxon>Phyllobacteriaceae</taxon>
        <taxon>Aminobacter</taxon>
    </lineage>
</organism>